<protein>
    <recommendedName>
        <fullName evidence="2">Pyruvate phosphate dikinase AMP/ATP-binding domain-containing protein</fullName>
    </recommendedName>
</protein>
<comment type="similarity">
    <text evidence="1">Belongs to the PEP-utilizing enzyme family.</text>
</comment>
<dbReference type="PANTHER" id="PTHR43615">
    <property type="entry name" value="PHOSPHOENOLPYRUVATE SYNTHASE-RELATED"/>
    <property type="match status" value="1"/>
</dbReference>
<accession>A0A8S3Z0L2</accession>
<evidence type="ECO:0000259" key="2">
    <source>
        <dbReference type="Pfam" id="PF01326"/>
    </source>
</evidence>
<dbReference type="Proteomes" id="UP000678393">
    <property type="component" value="Unassembled WGS sequence"/>
</dbReference>
<name>A0A8S3Z0L2_9EUPU</name>
<dbReference type="InterPro" id="IPR002192">
    <property type="entry name" value="PPDK_AMP/ATP-bd"/>
</dbReference>
<dbReference type="PANTHER" id="PTHR43615:SF1">
    <property type="entry name" value="PPDK_N DOMAIN-CONTAINING PROTEIN"/>
    <property type="match status" value="1"/>
</dbReference>
<dbReference type="AlphaFoldDB" id="A0A8S3Z0L2"/>
<dbReference type="InterPro" id="IPR051549">
    <property type="entry name" value="PEP_Utilizing_Enz"/>
</dbReference>
<dbReference type="GO" id="GO:0005524">
    <property type="term" value="F:ATP binding"/>
    <property type="evidence" value="ECO:0007669"/>
    <property type="project" value="InterPro"/>
</dbReference>
<organism evidence="3 4">
    <name type="scientific">Candidula unifasciata</name>
    <dbReference type="NCBI Taxonomy" id="100452"/>
    <lineage>
        <taxon>Eukaryota</taxon>
        <taxon>Metazoa</taxon>
        <taxon>Spiralia</taxon>
        <taxon>Lophotrochozoa</taxon>
        <taxon>Mollusca</taxon>
        <taxon>Gastropoda</taxon>
        <taxon>Heterobranchia</taxon>
        <taxon>Euthyneura</taxon>
        <taxon>Panpulmonata</taxon>
        <taxon>Eupulmonata</taxon>
        <taxon>Stylommatophora</taxon>
        <taxon>Helicina</taxon>
        <taxon>Helicoidea</taxon>
        <taxon>Geomitridae</taxon>
        <taxon>Candidula</taxon>
    </lineage>
</organism>
<gene>
    <name evidence="3" type="ORF">CUNI_LOCUS7506</name>
</gene>
<dbReference type="Pfam" id="PF01326">
    <property type="entry name" value="PPDK_N"/>
    <property type="match status" value="1"/>
</dbReference>
<dbReference type="InterPro" id="IPR013815">
    <property type="entry name" value="ATP_grasp_subdomain_1"/>
</dbReference>
<proteinExistence type="inferred from homology"/>
<dbReference type="Gene3D" id="3.30.1490.20">
    <property type="entry name" value="ATP-grasp fold, A domain"/>
    <property type="match status" value="1"/>
</dbReference>
<dbReference type="GO" id="GO:0016301">
    <property type="term" value="F:kinase activity"/>
    <property type="evidence" value="ECO:0007669"/>
    <property type="project" value="InterPro"/>
</dbReference>
<evidence type="ECO:0000313" key="3">
    <source>
        <dbReference type="EMBL" id="CAG5121948.1"/>
    </source>
</evidence>
<evidence type="ECO:0000313" key="4">
    <source>
        <dbReference type="Proteomes" id="UP000678393"/>
    </source>
</evidence>
<dbReference type="Gene3D" id="3.30.470.20">
    <property type="entry name" value="ATP-grasp fold, B domain"/>
    <property type="match status" value="1"/>
</dbReference>
<comment type="caution">
    <text evidence="3">The sequence shown here is derived from an EMBL/GenBank/DDBJ whole genome shotgun (WGS) entry which is preliminary data.</text>
</comment>
<feature type="non-terminal residue" evidence="3">
    <location>
        <position position="547"/>
    </location>
</feature>
<dbReference type="OrthoDB" id="6123450at2759"/>
<feature type="domain" description="Pyruvate phosphate dikinase AMP/ATP-binding" evidence="2">
    <location>
        <begin position="1"/>
        <end position="251"/>
    </location>
</feature>
<sequence>DDLARLPSVCSQAVELISTTDVCSQLQAAISESLDSCFGSEFELLQFAVRSSAAGEDGAESSSAGQMETVLGVTGLSQIVKAVKQCWASAYSHQAVEYRRQHGQPISVLVGVVIQQLVPADTAGVMFTADPISGSISSVVINANYGLGESVVSGRSDPDTITVNRDPEFLYDPTALQVGCVTPGEKKLKIVMSATGELIEKSAADGASAVCLTDKMILKLAALSIELDKHFGAPRDIEWAIVGEDVFLLQVLTVCMGARQRATYLPKCLPSNCNHHFICLLDLSTIFMTTLFMQKDSMEISLLGGLLPEFTVQQIEKYYGRPKASLTQKILNFIKMIKMWYTASRVTTEWERKIPSYTVGPGSNTAADLYQCLCAQLADYETVWVWTLINSGRSGNITTVLMSIIGGEPSGWTSDHYGDLTLLLSKCQGVYSAEVPHAMENIAREIVKTGIQFTETFLSTSNEDCLKLLRQQPNIEKLVNDFLDRHGHRCLREAELREKSWRSAPEKFISALKTILKTKSYEEKPQKNQMSVGEILNNMKTKLPSHK</sequence>
<reference evidence="3" key="1">
    <citation type="submission" date="2021-04" db="EMBL/GenBank/DDBJ databases">
        <authorList>
            <consortium name="Molecular Ecology Group"/>
        </authorList>
    </citation>
    <scope>NUCLEOTIDE SEQUENCE</scope>
</reference>
<dbReference type="SUPFAM" id="SSF56059">
    <property type="entry name" value="Glutathione synthetase ATP-binding domain-like"/>
    <property type="match status" value="1"/>
</dbReference>
<feature type="non-terminal residue" evidence="3">
    <location>
        <position position="1"/>
    </location>
</feature>
<evidence type="ECO:0000256" key="1">
    <source>
        <dbReference type="ARBA" id="ARBA00007837"/>
    </source>
</evidence>
<dbReference type="EMBL" id="CAJHNH020001196">
    <property type="protein sequence ID" value="CAG5121948.1"/>
    <property type="molecule type" value="Genomic_DNA"/>
</dbReference>
<keyword evidence="4" id="KW-1185">Reference proteome</keyword>